<gene>
    <name evidence="1" type="ORF">MRATA1EN1_LOCUS28124</name>
</gene>
<proteinExistence type="predicted"/>
<reference evidence="1" key="1">
    <citation type="submission" date="2023-04" db="EMBL/GenBank/DDBJ databases">
        <authorList>
            <consortium name="ELIXIR-Norway"/>
        </authorList>
    </citation>
    <scope>NUCLEOTIDE SEQUENCE [LARGE SCALE GENOMIC DNA]</scope>
</reference>
<organism evidence="1 2">
    <name type="scientific">Rangifer tarandus platyrhynchus</name>
    <name type="common">Svalbard reindeer</name>
    <dbReference type="NCBI Taxonomy" id="3082113"/>
    <lineage>
        <taxon>Eukaryota</taxon>
        <taxon>Metazoa</taxon>
        <taxon>Chordata</taxon>
        <taxon>Craniata</taxon>
        <taxon>Vertebrata</taxon>
        <taxon>Euteleostomi</taxon>
        <taxon>Mammalia</taxon>
        <taxon>Eutheria</taxon>
        <taxon>Laurasiatheria</taxon>
        <taxon>Artiodactyla</taxon>
        <taxon>Ruminantia</taxon>
        <taxon>Pecora</taxon>
        <taxon>Cervidae</taxon>
        <taxon>Odocoileinae</taxon>
        <taxon>Rangifer</taxon>
    </lineage>
</organism>
<name>A0ABN8ZYV5_RANTA</name>
<keyword evidence="2" id="KW-1185">Reference proteome</keyword>
<sequence length="142" mass="15744">MFHQQKMCSNISASSYSTSAFVFIGSGLEFRELYSLSPTSEFTPTPQEGVSVAVSEPPPLSSWFFLGDPEKGQEVADLQSSCETFTEKPTELQFRALTGTGPFLIWDLFPLFFLKDSFSLLRLWAPQSLDCLLLAICHGTEG</sequence>
<accession>A0ABN8ZYV5</accession>
<dbReference type="Proteomes" id="UP001176941">
    <property type="component" value="Chromosome 9"/>
</dbReference>
<evidence type="ECO:0000313" key="2">
    <source>
        <dbReference type="Proteomes" id="UP001176941"/>
    </source>
</evidence>
<dbReference type="EMBL" id="OX459945">
    <property type="protein sequence ID" value="CAI9179162.1"/>
    <property type="molecule type" value="Genomic_DNA"/>
</dbReference>
<evidence type="ECO:0000313" key="1">
    <source>
        <dbReference type="EMBL" id="CAI9179162.1"/>
    </source>
</evidence>
<protein>
    <submittedName>
        <fullName evidence="1">Uncharacterized protein</fullName>
    </submittedName>
</protein>